<name>A0A381TRB7_9ZZZZ</name>
<proteinExistence type="predicted"/>
<sequence length="310" mass="34859">MVSSLCFCGEVDHYLSWGQTLVDATPILNSKINEIINTTVQSLAKDCSCEEAASKVLSGFGVSLNSHFEKWIKGTDKVDKFMPNIDLALRESIFSLHKTQWALIERNFFSIQLDEIVNVGGVYIGLDKLSHFTGSGFLYYQAYRVAKKAGNKKPINQAIKIGITGEKTVIGRMATGVFSYGDMEANFQGLLFGLDMCEGKDPFLKYSSDGWQFSRPFDIRSYVNPNWDESYNPSFYFDGLNLMLMPKSTAALNNLPNFCEGYRSSYVQKLFHYYDSIQSKSESSIHLDSLISIKELPDPSIFNIKNICGD</sequence>
<reference evidence="1" key="1">
    <citation type="submission" date="2018-05" db="EMBL/GenBank/DDBJ databases">
        <authorList>
            <person name="Lanie J.A."/>
            <person name="Ng W.-L."/>
            <person name="Kazmierczak K.M."/>
            <person name="Andrzejewski T.M."/>
            <person name="Davidsen T.M."/>
            <person name="Wayne K.J."/>
            <person name="Tettelin H."/>
            <person name="Glass J.I."/>
            <person name="Rusch D."/>
            <person name="Podicherti R."/>
            <person name="Tsui H.-C.T."/>
            <person name="Winkler M.E."/>
        </authorList>
    </citation>
    <scope>NUCLEOTIDE SEQUENCE</scope>
</reference>
<dbReference type="EMBL" id="UINC01004951">
    <property type="protein sequence ID" value="SVA18021.1"/>
    <property type="molecule type" value="Genomic_DNA"/>
</dbReference>
<accession>A0A381TRB7</accession>
<protein>
    <submittedName>
        <fullName evidence="1">Uncharacterized protein</fullName>
    </submittedName>
</protein>
<dbReference type="AlphaFoldDB" id="A0A381TRB7"/>
<evidence type="ECO:0000313" key="1">
    <source>
        <dbReference type="EMBL" id="SVA18021.1"/>
    </source>
</evidence>
<gene>
    <name evidence="1" type="ORF">METZ01_LOCUS70875</name>
</gene>
<organism evidence="1">
    <name type="scientific">marine metagenome</name>
    <dbReference type="NCBI Taxonomy" id="408172"/>
    <lineage>
        <taxon>unclassified sequences</taxon>
        <taxon>metagenomes</taxon>
        <taxon>ecological metagenomes</taxon>
    </lineage>
</organism>